<dbReference type="GO" id="GO:0044571">
    <property type="term" value="P:[2Fe-2S] cluster assembly"/>
    <property type="evidence" value="ECO:0007669"/>
    <property type="project" value="InterPro"/>
</dbReference>
<evidence type="ECO:0000313" key="6">
    <source>
        <dbReference type="EMBL" id="SMC32571.1"/>
    </source>
</evidence>
<name>A0A1W1Y9Q1_9BURK</name>
<dbReference type="NCBIfam" id="TIGR00714">
    <property type="entry name" value="hscB"/>
    <property type="match status" value="1"/>
</dbReference>
<feature type="domain" description="J" evidence="5">
    <location>
        <begin position="19"/>
        <end position="91"/>
    </location>
</feature>
<keyword evidence="7" id="KW-1185">Reference proteome</keyword>
<dbReference type="AlphaFoldDB" id="A0A1W1Y9Q1"/>
<gene>
    <name evidence="4" type="primary">hscB</name>
    <name evidence="6" type="ORF">SAMN06296008_10299</name>
</gene>
<dbReference type="STRING" id="1938817.SAMN06296008_10299"/>
<organism evidence="6 7">
    <name type="scientific">Polynucleobacter kasalickyi</name>
    <dbReference type="NCBI Taxonomy" id="1938817"/>
    <lineage>
        <taxon>Bacteria</taxon>
        <taxon>Pseudomonadati</taxon>
        <taxon>Pseudomonadota</taxon>
        <taxon>Betaproteobacteria</taxon>
        <taxon>Burkholderiales</taxon>
        <taxon>Burkholderiaceae</taxon>
        <taxon>Polynucleobacter</taxon>
    </lineage>
</organism>
<sequence length="185" mass="21502">MSAGVVNLSESNPRNAFKDYFDFFQLPRQFKIDRTSLDQAYVKIQQEVHPDRHAQGSDAQKRQSLQLATFANTAYQTLKQPIPRGFYLCELAGLDAELETNTAMPRAFLMQQMEWREAMDEARQDVDALLQLQDEVTQSLKDFTRQIAVQIDEQHNLEKALEHLRACLFLERFLEEIDHRISALI</sequence>
<dbReference type="InterPro" id="IPR001623">
    <property type="entry name" value="DnaJ_domain"/>
</dbReference>
<evidence type="ECO:0000256" key="4">
    <source>
        <dbReference type="HAMAP-Rule" id="MF_00682"/>
    </source>
</evidence>
<accession>A0A1W1Y9Q1</accession>
<dbReference type="GO" id="GO:0051087">
    <property type="term" value="F:protein-folding chaperone binding"/>
    <property type="evidence" value="ECO:0007669"/>
    <property type="project" value="InterPro"/>
</dbReference>
<comment type="similarity">
    <text evidence="1 4">Belongs to the HscB family.</text>
</comment>
<dbReference type="SUPFAM" id="SSF47144">
    <property type="entry name" value="HSC20 (HSCB), C-terminal oligomerisation domain"/>
    <property type="match status" value="1"/>
</dbReference>
<keyword evidence="2 4" id="KW-0143">Chaperone</keyword>
<dbReference type="EMBL" id="FWXJ01000002">
    <property type="protein sequence ID" value="SMC32571.1"/>
    <property type="molecule type" value="Genomic_DNA"/>
</dbReference>
<dbReference type="PANTHER" id="PTHR14021">
    <property type="entry name" value="IRON-SULFUR CLUSTER CO-CHAPERONE PROTEIN HSCB"/>
    <property type="match status" value="1"/>
</dbReference>
<comment type="subunit">
    <text evidence="4">Interacts with HscA and stimulates its ATPase activity.</text>
</comment>
<reference evidence="6 7" key="1">
    <citation type="submission" date="2017-04" db="EMBL/GenBank/DDBJ databases">
        <authorList>
            <person name="Afonso C.L."/>
            <person name="Miller P.J."/>
            <person name="Scott M.A."/>
            <person name="Spackman E."/>
            <person name="Goraichik I."/>
            <person name="Dimitrov K.M."/>
            <person name="Suarez D.L."/>
            <person name="Swayne D.E."/>
        </authorList>
    </citation>
    <scope>NUCLEOTIDE SEQUENCE [LARGE SCALE GENOMIC DNA]</scope>
    <source>
        <strain evidence="6 7">VK13</strain>
    </source>
</reference>
<protein>
    <recommendedName>
        <fullName evidence="4">Co-chaperone protein HscB homolog</fullName>
    </recommendedName>
</protein>
<dbReference type="PANTHER" id="PTHR14021:SF15">
    <property type="entry name" value="IRON-SULFUR CLUSTER CO-CHAPERONE PROTEIN HSCB"/>
    <property type="match status" value="1"/>
</dbReference>
<dbReference type="OrthoDB" id="287587at2"/>
<dbReference type="SMART" id="SM00271">
    <property type="entry name" value="DnaJ"/>
    <property type="match status" value="1"/>
</dbReference>
<dbReference type="Gene3D" id="1.10.287.110">
    <property type="entry name" value="DnaJ domain"/>
    <property type="match status" value="1"/>
</dbReference>
<dbReference type="Proteomes" id="UP000192708">
    <property type="component" value="Unassembled WGS sequence"/>
</dbReference>
<proteinExistence type="inferred from homology"/>
<evidence type="ECO:0000259" key="5">
    <source>
        <dbReference type="PROSITE" id="PS50076"/>
    </source>
</evidence>
<evidence type="ECO:0000256" key="2">
    <source>
        <dbReference type="ARBA" id="ARBA00023186"/>
    </source>
</evidence>
<dbReference type="Pfam" id="PF07743">
    <property type="entry name" value="HSCB_C"/>
    <property type="match status" value="1"/>
</dbReference>
<dbReference type="InterPro" id="IPR036386">
    <property type="entry name" value="HscB_C_sf"/>
</dbReference>
<dbReference type="GO" id="GO:0006457">
    <property type="term" value="P:protein folding"/>
    <property type="evidence" value="ECO:0007669"/>
    <property type="project" value="UniProtKB-UniRule"/>
</dbReference>
<comment type="function">
    <text evidence="3 4">Co-chaperone involved in the maturation of iron-sulfur cluster-containing proteins. Seems to help targeting proteins to be folded toward HscA.</text>
</comment>
<evidence type="ECO:0000256" key="3">
    <source>
        <dbReference type="ARBA" id="ARBA00025596"/>
    </source>
</evidence>
<evidence type="ECO:0000313" key="7">
    <source>
        <dbReference type="Proteomes" id="UP000192708"/>
    </source>
</evidence>
<dbReference type="PROSITE" id="PS50076">
    <property type="entry name" value="DNAJ_2"/>
    <property type="match status" value="1"/>
</dbReference>
<dbReference type="HAMAP" id="MF_00682">
    <property type="entry name" value="HscB"/>
    <property type="match status" value="1"/>
</dbReference>
<dbReference type="CDD" id="cd06257">
    <property type="entry name" value="DnaJ"/>
    <property type="match status" value="1"/>
</dbReference>
<dbReference type="GO" id="GO:0051259">
    <property type="term" value="P:protein complex oligomerization"/>
    <property type="evidence" value="ECO:0007669"/>
    <property type="project" value="InterPro"/>
</dbReference>
<dbReference type="SUPFAM" id="SSF46565">
    <property type="entry name" value="Chaperone J-domain"/>
    <property type="match status" value="1"/>
</dbReference>
<dbReference type="GO" id="GO:0001671">
    <property type="term" value="F:ATPase activator activity"/>
    <property type="evidence" value="ECO:0007669"/>
    <property type="project" value="InterPro"/>
</dbReference>
<dbReference type="Gene3D" id="1.20.1280.20">
    <property type="entry name" value="HscB, C-terminal domain"/>
    <property type="match status" value="1"/>
</dbReference>
<dbReference type="InterPro" id="IPR009073">
    <property type="entry name" value="HscB_oligo_C"/>
</dbReference>
<dbReference type="InterPro" id="IPR036869">
    <property type="entry name" value="J_dom_sf"/>
</dbReference>
<dbReference type="InterPro" id="IPR004640">
    <property type="entry name" value="HscB"/>
</dbReference>
<evidence type="ECO:0000256" key="1">
    <source>
        <dbReference type="ARBA" id="ARBA00010476"/>
    </source>
</evidence>